<keyword evidence="9" id="KW-0645">Protease</keyword>
<dbReference type="GO" id="GO:0016020">
    <property type="term" value="C:membrane"/>
    <property type="evidence" value="ECO:0007669"/>
    <property type="project" value="UniProtKB-SubCell"/>
</dbReference>
<evidence type="ECO:0000256" key="6">
    <source>
        <dbReference type="ARBA" id="ARBA00023136"/>
    </source>
</evidence>
<feature type="transmembrane region" description="Helical" evidence="7">
    <location>
        <begin position="274"/>
        <end position="292"/>
    </location>
</feature>
<dbReference type="PANTHER" id="PTHR43731">
    <property type="entry name" value="RHOMBOID PROTEASE"/>
    <property type="match status" value="1"/>
</dbReference>
<dbReference type="InterPro" id="IPR022764">
    <property type="entry name" value="Peptidase_S54_rhomboid_dom"/>
</dbReference>
<feature type="transmembrane region" description="Helical" evidence="7">
    <location>
        <begin position="298"/>
        <end position="315"/>
    </location>
</feature>
<evidence type="ECO:0000313" key="9">
    <source>
        <dbReference type="EMBL" id="QAA34174.1"/>
    </source>
</evidence>
<feature type="domain" description="Peptidase S54 rhomboid" evidence="8">
    <location>
        <begin position="181"/>
        <end position="315"/>
    </location>
</feature>
<dbReference type="InterPro" id="IPR050925">
    <property type="entry name" value="Rhomboid_protease_S54"/>
</dbReference>
<name>A0A410DYM7_9CLOT</name>
<evidence type="ECO:0000259" key="8">
    <source>
        <dbReference type="Pfam" id="PF01694"/>
    </source>
</evidence>
<dbReference type="SUPFAM" id="SSF144091">
    <property type="entry name" value="Rhomboid-like"/>
    <property type="match status" value="1"/>
</dbReference>
<keyword evidence="5 7" id="KW-1133">Transmembrane helix</keyword>
<evidence type="ECO:0000256" key="2">
    <source>
        <dbReference type="ARBA" id="ARBA00009045"/>
    </source>
</evidence>
<dbReference type="InterPro" id="IPR035952">
    <property type="entry name" value="Rhomboid-like_sf"/>
</dbReference>
<sequence length="323" mass="36469">MKIDENSVLQYLVQKQGFFIEEYDCVPMNTKRWIAIRDIDNGVYAVIVSEESYEEVSAEYAGYYLRQRGEAFTLINVVITEGNYNNNEERFYSRVIYDKNNNQVLRFERNGEFVVNCIKEMNGGTQNKFNFSGKSKITFVLIAINIVMFIITALASGDFFDINGYVLVYFGAKQNDLIQAGQYYRLVTAMFLHGGLMHIAFNMYALYGLGNMIEMIYGKWRYLVIYFVAGILSTLTSYIFSYGVSVGASGAIFGLLGAAVVFGLTEKDKIGKGFLREMVTVIGLNVLIGISTPNIDNFGHFGGLLGGIIISFLIYDRRRLKQA</sequence>
<proteinExistence type="inferred from homology"/>
<dbReference type="AlphaFoldDB" id="A0A410DYM7"/>
<keyword evidence="10" id="KW-1185">Reference proteome</keyword>
<evidence type="ECO:0000313" key="10">
    <source>
        <dbReference type="Proteomes" id="UP000286268"/>
    </source>
</evidence>
<keyword evidence="4" id="KW-0378">Hydrolase</keyword>
<evidence type="ECO:0000256" key="7">
    <source>
        <dbReference type="SAM" id="Phobius"/>
    </source>
</evidence>
<dbReference type="GO" id="GO:0006508">
    <property type="term" value="P:proteolysis"/>
    <property type="evidence" value="ECO:0007669"/>
    <property type="project" value="UniProtKB-KW"/>
</dbReference>
<dbReference type="EMBL" id="CP025746">
    <property type="protein sequence ID" value="QAA34174.1"/>
    <property type="molecule type" value="Genomic_DNA"/>
</dbReference>
<gene>
    <name evidence="9" type="ORF">C1I91_22475</name>
</gene>
<dbReference type="Proteomes" id="UP000286268">
    <property type="component" value="Chromosome"/>
</dbReference>
<comment type="subcellular location">
    <subcellularLocation>
        <location evidence="1">Membrane</location>
        <topology evidence="1">Multi-pass membrane protein</topology>
    </subcellularLocation>
</comment>
<evidence type="ECO:0000256" key="5">
    <source>
        <dbReference type="ARBA" id="ARBA00022989"/>
    </source>
</evidence>
<dbReference type="Pfam" id="PF01694">
    <property type="entry name" value="Rhomboid"/>
    <property type="match status" value="1"/>
</dbReference>
<feature type="transmembrane region" description="Helical" evidence="7">
    <location>
        <begin position="137"/>
        <end position="157"/>
    </location>
</feature>
<feature type="transmembrane region" description="Helical" evidence="7">
    <location>
        <begin position="246"/>
        <end position="265"/>
    </location>
</feature>
<evidence type="ECO:0000256" key="1">
    <source>
        <dbReference type="ARBA" id="ARBA00004141"/>
    </source>
</evidence>
<keyword evidence="6 7" id="KW-0472">Membrane</keyword>
<dbReference type="GO" id="GO:0004252">
    <property type="term" value="F:serine-type endopeptidase activity"/>
    <property type="evidence" value="ECO:0007669"/>
    <property type="project" value="InterPro"/>
</dbReference>
<feature type="transmembrane region" description="Helical" evidence="7">
    <location>
        <begin position="222"/>
        <end position="240"/>
    </location>
</feature>
<evidence type="ECO:0000256" key="3">
    <source>
        <dbReference type="ARBA" id="ARBA00022692"/>
    </source>
</evidence>
<dbReference type="KEGG" id="cmah:C1I91_22475"/>
<reference evidence="9 10" key="1">
    <citation type="submission" date="2018-01" db="EMBL/GenBank/DDBJ databases">
        <title>Genome Sequencing and Assembly of Anaerobacter polyendosporus strain CT4.</title>
        <authorList>
            <person name="Tachaapaikoon C."/>
            <person name="Sutheeworapong S."/>
            <person name="Jenjaroenpun P."/>
            <person name="Wongsurawat T."/>
            <person name="Nookeaw I."/>
            <person name="Cheawchanlertfa P."/>
            <person name="Kosugi A."/>
            <person name="Cheevadhanarak S."/>
            <person name="Ratanakhanokchai K."/>
        </authorList>
    </citation>
    <scope>NUCLEOTIDE SEQUENCE [LARGE SCALE GENOMIC DNA]</scope>
    <source>
        <strain evidence="9 10">CT4</strain>
    </source>
</reference>
<comment type="similarity">
    <text evidence="2">Belongs to the peptidase S54 family.</text>
</comment>
<dbReference type="RefSeq" id="WP_128214895.1">
    <property type="nucleotide sequence ID" value="NZ_CP025746.1"/>
</dbReference>
<dbReference type="PANTHER" id="PTHR43731:SF14">
    <property type="entry name" value="PRESENILIN-ASSOCIATED RHOMBOID-LIKE PROTEIN, MITOCHONDRIAL"/>
    <property type="match status" value="1"/>
</dbReference>
<accession>A0A410DYM7</accession>
<feature type="transmembrane region" description="Helical" evidence="7">
    <location>
        <begin position="190"/>
        <end position="210"/>
    </location>
</feature>
<protein>
    <submittedName>
        <fullName evidence="9">Rhomboid family intramembrane serine protease</fullName>
    </submittedName>
</protein>
<dbReference type="Gene3D" id="1.20.1540.10">
    <property type="entry name" value="Rhomboid-like"/>
    <property type="match status" value="1"/>
</dbReference>
<dbReference type="OrthoDB" id="9813074at2"/>
<keyword evidence="3 7" id="KW-0812">Transmembrane</keyword>
<evidence type="ECO:0000256" key="4">
    <source>
        <dbReference type="ARBA" id="ARBA00022801"/>
    </source>
</evidence>
<organism evidence="9 10">
    <name type="scientific">Clostridium manihotivorum</name>
    <dbReference type="NCBI Taxonomy" id="2320868"/>
    <lineage>
        <taxon>Bacteria</taxon>
        <taxon>Bacillati</taxon>
        <taxon>Bacillota</taxon>
        <taxon>Clostridia</taxon>
        <taxon>Eubacteriales</taxon>
        <taxon>Clostridiaceae</taxon>
        <taxon>Clostridium</taxon>
    </lineage>
</organism>